<protein>
    <recommendedName>
        <fullName evidence="4">DUF3558 domain-containing protein</fullName>
    </recommendedName>
</protein>
<evidence type="ECO:0000313" key="3">
    <source>
        <dbReference type="Proteomes" id="UP000285875"/>
    </source>
</evidence>
<reference evidence="3" key="1">
    <citation type="submission" date="2017-12" db="EMBL/GenBank/DDBJ databases">
        <title>Whole genome sequencing of Acidipropionibacterium jensenii strains JS279 and JS280.</title>
        <authorList>
            <person name="Deptula P."/>
            <person name="Laine P."/>
            <person name="Smolander O.-P."/>
            <person name="Paulin L."/>
            <person name="Auvinen P."/>
            <person name="Varmanen P."/>
        </authorList>
    </citation>
    <scope>NUCLEOTIDE SEQUENCE [LARGE SCALE GENOMIC DNA]</scope>
    <source>
        <strain evidence="3">JS280</strain>
    </source>
</reference>
<gene>
    <name evidence="2" type="ORF">C0Z10_05370</name>
</gene>
<dbReference type="PROSITE" id="PS51257">
    <property type="entry name" value="PROKAR_LIPOPROTEIN"/>
    <property type="match status" value="1"/>
</dbReference>
<evidence type="ECO:0008006" key="4">
    <source>
        <dbReference type="Google" id="ProtNLM"/>
    </source>
</evidence>
<name>A0A3Q9UJ00_9ACTN</name>
<dbReference type="Proteomes" id="UP000285875">
    <property type="component" value="Chromosome"/>
</dbReference>
<evidence type="ECO:0000256" key="1">
    <source>
        <dbReference type="SAM" id="SignalP"/>
    </source>
</evidence>
<proteinExistence type="predicted"/>
<sequence>MHRIAVATLTAVVVLTPALSGCGGFSHASGVPTTASTGVPTPGSSASKDWRSTADYQIWCDQSTQKIDPDLAAAAKVTVPDGGHVQQLWLDGNSVVARLCAPISGNALKKVAEDLAVGVRKSSVAPMVATMSVHALPDSSVKGARLRDSDFQGHLHDGSQNQARALTAWTVVS</sequence>
<feature type="chain" id="PRO_5018638233" description="DUF3558 domain-containing protein" evidence="1">
    <location>
        <begin position="29"/>
        <end position="173"/>
    </location>
</feature>
<accession>A0A3Q9UJ00</accession>
<dbReference type="EMBL" id="CP025570">
    <property type="protein sequence ID" value="AZZ39271.1"/>
    <property type="molecule type" value="Genomic_DNA"/>
</dbReference>
<dbReference type="RefSeq" id="WP_097798697.1">
    <property type="nucleotide sequence ID" value="NZ_CP025570.1"/>
</dbReference>
<organism evidence="2 3">
    <name type="scientific">Acidipropionibacterium jensenii</name>
    <dbReference type="NCBI Taxonomy" id="1749"/>
    <lineage>
        <taxon>Bacteria</taxon>
        <taxon>Bacillati</taxon>
        <taxon>Actinomycetota</taxon>
        <taxon>Actinomycetes</taxon>
        <taxon>Propionibacteriales</taxon>
        <taxon>Propionibacteriaceae</taxon>
        <taxon>Acidipropionibacterium</taxon>
    </lineage>
</organism>
<keyword evidence="1" id="KW-0732">Signal</keyword>
<evidence type="ECO:0000313" key="2">
    <source>
        <dbReference type="EMBL" id="AZZ39271.1"/>
    </source>
</evidence>
<feature type="signal peptide" evidence="1">
    <location>
        <begin position="1"/>
        <end position="28"/>
    </location>
</feature>
<dbReference type="KEGG" id="aji:C0Z10_05370"/>
<dbReference type="AlphaFoldDB" id="A0A3Q9UJ00"/>